<proteinExistence type="predicted"/>
<evidence type="ECO:0000313" key="2">
    <source>
        <dbReference type="EMBL" id="PWK24357.1"/>
    </source>
</evidence>
<dbReference type="Proteomes" id="UP000245667">
    <property type="component" value="Unassembled WGS sequence"/>
</dbReference>
<gene>
    <name evidence="1" type="ORF">HZY62_07955</name>
    <name evidence="2" type="ORF">LX92_01947</name>
</gene>
<dbReference type="Proteomes" id="UP000651837">
    <property type="component" value="Unassembled WGS sequence"/>
</dbReference>
<comment type="caution">
    <text evidence="2">The sequence shown here is derived from an EMBL/GenBank/DDBJ whole genome shotgun (WGS) entry which is preliminary data.</text>
</comment>
<dbReference type="RefSeq" id="WP_109650082.1">
    <property type="nucleotide sequence ID" value="NZ_CAJQNU010000027.1"/>
</dbReference>
<dbReference type="Pfam" id="PF20391">
    <property type="entry name" value="DUF6686"/>
    <property type="match status" value="1"/>
</dbReference>
<dbReference type="EMBL" id="JACWLN010000003">
    <property type="protein sequence ID" value="MBD1260519.1"/>
    <property type="molecule type" value="Genomic_DNA"/>
</dbReference>
<name>A0A316E152_9FLAO</name>
<keyword evidence="4" id="KW-1185">Reference proteome</keyword>
<evidence type="ECO:0000313" key="4">
    <source>
        <dbReference type="Proteomes" id="UP000651837"/>
    </source>
</evidence>
<dbReference type="OrthoDB" id="1145224at2"/>
<evidence type="ECO:0000313" key="1">
    <source>
        <dbReference type="EMBL" id="MBD1260519.1"/>
    </source>
</evidence>
<dbReference type="InterPro" id="IPR046508">
    <property type="entry name" value="DUF6686"/>
</dbReference>
<organism evidence="2 3">
    <name type="scientific">Maribacter polysiphoniae</name>
    <dbReference type="NCBI Taxonomy" id="429344"/>
    <lineage>
        <taxon>Bacteria</taxon>
        <taxon>Pseudomonadati</taxon>
        <taxon>Bacteroidota</taxon>
        <taxon>Flavobacteriia</taxon>
        <taxon>Flavobacteriales</taxon>
        <taxon>Flavobacteriaceae</taxon>
        <taxon>Maribacter</taxon>
    </lineage>
</organism>
<dbReference type="AlphaFoldDB" id="A0A316E152"/>
<dbReference type="EMBL" id="QGGQ01000003">
    <property type="protein sequence ID" value="PWK24357.1"/>
    <property type="molecule type" value="Genomic_DNA"/>
</dbReference>
<sequence>MTKIIGYTENGSIFICSKCKLIHFEFKNLGFNFNQKEFEHFAKYIQRLEGDYWEIKNANNYFKRKIAIPIGQSNFNVLLNNNELLELKDLFSGAIKKQQDPTGLFDYTFNNN</sequence>
<reference evidence="2 3" key="1">
    <citation type="submission" date="2018-05" db="EMBL/GenBank/DDBJ databases">
        <title>Genomic Encyclopedia of Archaeal and Bacterial Type Strains, Phase II (KMG-II): from individual species to whole genera.</title>
        <authorList>
            <person name="Goeker M."/>
        </authorList>
    </citation>
    <scope>NUCLEOTIDE SEQUENCE [LARGE SCALE GENOMIC DNA]</scope>
    <source>
        <strain evidence="2 3">DSM 23514</strain>
    </source>
</reference>
<accession>A0A316E152</accession>
<protein>
    <submittedName>
        <fullName evidence="2">Uncharacterized protein</fullName>
    </submittedName>
</protein>
<reference evidence="1 4" key="2">
    <citation type="submission" date="2020-07" db="EMBL/GenBank/DDBJ databases">
        <title>The draft genome sequence of Maribacter polysiphoniae KCTC 22021.</title>
        <authorList>
            <person name="Mu L."/>
        </authorList>
    </citation>
    <scope>NUCLEOTIDE SEQUENCE [LARGE SCALE GENOMIC DNA]</scope>
    <source>
        <strain evidence="1 4">KCTC 22021</strain>
    </source>
</reference>
<evidence type="ECO:0000313" key="3">
    <source>
        <dbReference type="Proteomes" id="UP000245667"/>
    </source>
</evidence>